<dbReference type="Proteomes" id="UP000238206">
    <property type="component" value="Unassembled WGS sequence"/>
</dbReference>
<feature type="region of interest" description="Disordered" evidence="1">
    <location>
        <begin position="74"/>
        <end position="93"/>
    </location>
</feature>
<accession>A0A2S8IL57</accession>
<dbReference type="AlphaFoldDB" id="A0A2S8IL57"/>
<evidence type="ECO:0000313" key="3">
    <source>
        <dbReference type="Proteomes" id="UP000238206"/>
    </source>
</evidence>
<protein>
    <submittedName>
        <fullName evidence="2">Uncharacterized protein</fullName>
    </submittedName>
</protein>
<gene>
    <name evidence="2" type="ORF">C5615_22760</name>
</gene>
<feature type="compositionally biased region" description="Basic and acidic residues" evidence="1">
    <location>
        <begin position="120"/>
        <end position="129"/>
    </location>
</feature>
<dbReference type="EMBL" id="PUIQ01000030">
    <property type="protein sequence ID" value="PQP15501.1"/>
    <property type="molecule type" value="Genomic_DNA"/>
</dbReference>
<sequence>MEDDLLTHAQVTEMRREALSRLIEIHGQAEVARRMKRVPQQINDMARSKSFGEKVALEFERAWRENSGGEVIDLIAPRPRGSTGTGPSGWDSLGEIDRLKVEAYISGLLARTPRDTPSTRPDEDRPSGD</sequence>
<proteinExistence type="predicted"/>
<name>A0A2S8IL57_BURCE</name>
<evidence type="ECO:0000313" key="2">
    <source>
        <dbReference type="EMBL" id="PQP15501.1"/>
    </source>
</evidence>
<comment type="caution">
    <text evidence="2">The sequence shown here is derived from an EMBL/GenBank/DDBJ whole genome shotgun (WGS) entry which is preliminary data.</text>
</comment>
<feature type="region of interest" description="Disordered" evidence="1">
    <location>
        <begin position="108"/>
        <end position="129"/>
    </location>
</feature>
<evidence type="ECO:0000256" key="1">
    <source>
        <dbReference type="SAM" id="MobiDB-lite"/>
    </source>
</evidence>
<reference evidence="2 3" key="1">
    <citation type="submission" date="2018-02" db="EMBL/GenBank/DDBJ databases">
        <title>Draft genome sequencing of Burkholderia cepacia Y14-15.</title>
        <authorList>
            <person name="Zheng B.-X."/>
        </authorList>
    </citation>
    <scope>NUCLEOTIDE SEQUENCE [LARGE SCALE GENOMIC DNA]</scope>
    <source>
        <strain evidence="2 3">Y14-15</strain>
    </source>
</reference>
<organism evidence="2 3">
    <name type="scientific">Burkholderia cepacia</name>
    <name type="common">Pseudomonas cepacia</name>
    <dbReference type="NCBI Taxonomy" id="292"/>
    <lineage>
        <taxon>Bacteria</taxon>
        <taxon>Pseudomonadati</taxon>
        <taxon>Pseudomonadota</taxon>
        <taxon>Betaproteobacteria</taxon>
        <taxon>Burkholderiales</taxon>
        <taxon>Burkholderiaceae</taxon>
        <taxon>Burkholderia</taxon>
        <taxon>Burkholderia cepacia complex</taxon>
    </lineage>
</organism>